<reference evidence="2 4" key="2">
    <citation type="submission" date="2016-10" db="EMBL/GenBank/DDBJ databases">
        <authorList>
            <person name="de Groot N.N."/>
        </authorList>
    </citation>
    <scope>NUCLEOTIDE SEQUENCE [LARGE SCALE GENOMIC DNA]</scope>
    <source>
        <strain evidence="2 4">DSM 2895</strain>
    </source>
</reference>
<gene>
    <name evidence="1" type="ORF">AF333_04575</name>
    <name evidence="2" type="ORF">SAMN04487909_10998</name>
</gene>
<organism evidence="1 3">
    <name type="scientific">Aneurinibacillus migulanus</name>
    <name type="common">Bacillus migulanus</name>
    <dbReference type="NCBI Taxonomy" id="47500"/>
    <lineage>
        <taxon>Bacteria</taxon>
        <taxon>Bacillati</taxon>
        <taxon>Bacillota</taxon>
        <taxon>Bacilli</taxon>
        <taxon>Bacillales</taxon>
        <taxon>Paenibacillaceae</taxon>
        <taxon>Aneurinibacillus group</taxon>
        <taxon>Aneurinibacillus</taxon>
    </lineage>
</organism>
<dbReference type="STRING" id="47500.AF333_04575"/>
<dbReference type="EMBL" id="LGUG01000004">
    <property type="protein sequence ID" value="KON94869.1"/>
    <property type="molecule type" value="Genomic_DNA"/>
</dbReference>
<proteinExistence type="predicted"/>
<reference evidence="1 3" key="1">
    <citation type="submission" date="2015-07" db="EMBL/GenBank/DDBJ databases">
        <title>Fjat-14205 dsm 2895.</title>
        <authorList>
            <person name="Liu B."/>
            <person name="Wang J."/>
            <person name="Zhu Y."/>
            <person name="Liu G."/>
            <person name="Chen Q."/>
            <person name="Chen Z."/>
            <person name="Lan J."/>
            <person name="Che J."/>
            <person name="Ge C."/>
            <person name="Shi H."/>
            <person name="Pan Z."/>
            <person name="Liu X."/>
        </authorList>
    </citation>
    <scope>NUCLEOTIDE SEQUENCE [LARGE SCALE GENOMIC DNA]</scope>
    <source>
        <strain evidence="1 3">DSM 2895</strain>
    </source>
</reference>
<evidence type="ECO:0000313" key="4">
    <source>
        <dbReference type="Proteomes" id="UP000182836"/>
    </source>
</evidence>
<dbReference type="Proteomes" id="UP000037269">
    <property type="component" value="Unassembled WGS sequence"/>
</dbReference>
<protein>
    <recommendedName>
        <fullName evidence="5">DUF1064 domain-containing protein</fullName>
    </recommendedName>
</protein>
<dbReference type="RefSeq" id="WP_043065053.1">
    <property type="nucleotide sequence ID" value="NZ_BJOA01000067.1"/>
</dbReference>
<name>A0A0M0GYK0_ANEMI</name>
<dbReference type="PATRIC" id="fig|47500.9.peg.2012"/>
<accession>A0A0M0GYK0</accession>
<keyword evidence="3" id="KW-1185">Reference proteome</keyword>
<dbReference type="Proteomes" id="UP000182836">
    <property type="component" value="Unassembled WGS sequence"/>
</dbReference>
<sequence>MSKYGATKVVVTEDLQIYNLKDAKENNIDGLTFDSKAEARYYALLLQLQQEGAITSFIIQPRYVLQPAFKKNGKMVRKIEYVADFEVSYPDGELEVIDVKGFETKDFALKKKLFEFKYPHLQLKLMTFKYGRWMTIEEYKKEKKERAKK</sequence>
<evidence type="ECO:0000313" key="2">
    <source>
        <dbReference type="EMBL" id="SDI92133.1"/>
    </source>
</evidence>
<evidence type="ECO:0008006" key="5">
    <source>
        <dbReference type="Google" id="ProtNLM"/>
    </source>
</evidence>
<dbReference type="GeneID" id="42304483"/>
<evidence type="ECO:0000313" key="1">
    <source>
        <dbReference type="EMBL" id="KON94869.1"/>
    </source>
</evidence>
<dbReference type="AlphaFoldDB" id="A0A0M0GYK0"/>
<dbReference type="EMBL" id="FNED01000009">
    <property type="protein sequence ID" value="SDI92133.1"/>
    <property type="molecule type" value="Genomic_DNA"/>
</dbReference>
<dbReference type="Pfam" id="PF06356">
    <property type="entry name" value="DUF1064"/>
    <property type="match status" value="1"/>
</dbReference>
<evidence type="ECO:0000313" key="3">
    <source>
        <dbReference type="Proteomes" id="UP000037269"/>
    </source>
</evidence>
<dbReference type="InterPro" id="IPR009414">
    <property type="entry name" value="DUF1064"/>
</dbReference>